<dbReference type="GO" id="GO:0000155">
    <property type="term" value="F:phosphorelay sensor kinase activity"/>
    <property type="evidence" value="ECO:0007669"/>
    <property type="project" value="InterPro"/>
</dbReference>
<evidence type="ECO:0000256" key="5">
    <source>
        <dbReference type="ARBA" id="ARBA00022553"/>
    </source>
</evidence>
<dbReference type="SUPFAM" id="SSF55874">
    <property type="entry name" value="ATPase domain of HSP90 chaperone/DNA topoisomerase II/histidine kinase"/>
    <property type="match status" value="1"/>
</dbReference>
<evidence type="ECO:0000256" key="8">
    <source>
        <dbReference type="ARBA" id="ARBA00022741"/>
    </source>
</evidence>
<dbReference type="InterPro" id="IPR003660">
    <property type="entry name" value="HAMP_dom"/>
</dbReference>
<evidence type="ECO:0000256" key="1">
    <source>
        <dbReference type="ARBA" id="ARBA00000085"/>
    </source>
</evidence>
<comment type="subcellular location">
    <subcellularLocation>
        <location evidence="2">Cell membrane</location>
        <topology evidence="2">Multi-pass membrane protein</topology>
    </subcellularLocation>
</comment>
<evidence type="ECO:0000256" key="6">
    <source>
        <dbReference type="ARBA" id="ARBA00022679"/>
    </source>
</evidence>
<dbReference type="Pfam" id="PF00672">
    <property type="entry name" value="HAMP"/>
    <property type="match status" value="1"/>
</dbReference>
<dbReference type="PROSITE" id="PS50885">
    <property type="entry name" value="HAMP"/>
    <property type="match status" value="1"/>
</dbReference>
<keyword evidence="11 17" id="KW-1133">Transmembrane helix</keyword>
<keyword evidence="5" id="KW-0597">Phosphoprotein</keyword>
<keyword evidence="14 17" id="KW-0472">Membrane</keyword>
<evidence type="ECO:0000256" key="9">
    <source>
        <dbReference type="ARBA" id="ARBA00022777"/>
    </source>
</evidence>
<dbReference type="GO" id="GO:0005886">
    <property type="term" value="C:plasma membrane"/>
    <property type="evidence" value="ECO:0007669"/>
    <property type="project" value="UniProtKB-SubCell"/>
</dbReference>
<feature type="domain" description="HAMP" evidence="19">
    <location>
        <begin position="184"/>
        <end position="236"/>
    </location>
</feature>
<keyword evidence="21" id="KW-1185">Reference proteome</keyword>
<keyword evidence="10" id="KW-0067">ATP-binding</keyword>
<keyword evidence="4" id="KW-1003">Cell membrane</keyword>
<evidence type="ECO:0000256" key="16">
    <source>
        <dbReference type="ARBA" id="ARBA00040841"/>
    </source>
</evidence>
<evidence type="ECO:0000256" key="17">
    <source>
        <dbReference type="SAM" id="Phobius"/>
    </source>
</evidence>
<dbReference type="InterPro" id="IPR050398">
    <property type="entry name" value="HssS/ArlS-like"/>
</dbReference>
<protein>
    <recommendedName>
        <fullName evidence="16">Heme sensor protein HssS</fullName>
        <ecNumber evidence="3">2.7.13.3</ecNumber>
    </recommendedName>
</protein>
<evidence type="ECO:0000313" key="20">
    <source>
        <dbReference type="EMBL" id="ARU60328.1"/>
    </source>
</evidence>
<keyword evidence="6" id="KW-0808">Transferase</keyword>
<keyword evidence="7 17" id="KW-0812">Transmembrane</keyword>
<evidence type="ECO:0000256" key="14">
    <source>
        <dbReference type="ARBA" id="ARBA00023136"/>
    </source>
</evidence>
<dbReference type="PRINTS" id="PR00344">
    <property type="entry name" value="BCTRLSENSOR"/>
</dbReference>
<dbReference type="CDD" id="cd06225">
    <property type="entry name" value="HAMP"/>
    <property type="match status" value="1"/>
</dbReference>
<dbReference type="SMART" id="SM00304">
    <property type="entry name" value="HAMP"/>
    <property type="match status" value="1"/>
</dbReference>
<dbReference type="FunFam" id="3.30.565.10:FF:000006">
    <property type="entry name" value="Sensor histidine kinase WalK"/>
    <property type="match status" value="1"/>
</dbReference>
<comment type="function">
    <text evidence="15">Member of the two-component regulatory system HssS/HssR involved in intracellular heme homeostasis and tempering of staphylococcal virulence. HssS functions as a heme sensor histidine kinase which is autophosphorylated at a histidine residue and transfers its phosphate group to an aspartate residue of HssR. HssR/HssS activates the expression of hrtAB, an efflux pump, in response to extracellular heme, hemin, hemoglobin or blood.</text>
</comment>
<dbReference type="EC" id="2.7.13.3" evidence="3"/>
<dbReference type="GO" id="GO:0005524">
    <property type="term" value="F:ATP binding"/>
    <property type="evidence" value="ECO:0007669"/>
    <property type="project" value="UniProtKB-KW"/>
</dbReference>
<dbReference type="InterPro" id="IPR036097">
    <property type="entry name" value="HisK_dim/P_sf"/>
</dbReference>
<dbReference type="InterPro" id="IPR003661">
    <property type="entry name" value="HisK_dim/P_dom"/>
</dbReference>
<dbReference type="PANTHER" id="PTHR45528">
    <property type="entry name" value="SENSOR HISTIDINE KINASE CPXA"/>
    <property type="match status" value="1"/>
</dbReference>
<evidence type="ECO:0000256" key="15">
    <source>
        <dbReference type="ARBA" id="ARBA00037219"/>
    </source>
</evidence>
<dbReference type="Proteomes" id="UP000195437">
    <property type="component" value="Chromosome"/>
</dbReference>
<keyword evidence="13" id="KW-0843">Virulence</keyword>
<keyword evidence="12" id="KW-0902">Two-component regulatory system</keyword>
<evidence type="ECO:0000256" key="4">
    <source>
        <dbReference type="ARBA" id="ARBA00022475"/>
    </source>
</evidence>
<dbReference type="SMART" id="SM00387">
    <property type="entry name" value="HATPase_c"/>
    <property type="match status" value="1"/>
</dbReference>
<evidence type="ECO:0000256" key="11">
    <source>
        <dbReference type="ARBA" id="ARBA00022989"/>
    </source>
</evidence>
<dbReference type="RefSeq" id="WP_087455716.1">
    <property type="nucleotide sequence ID" value="NZ_CP021434.1"/>
</dbReference>
<proteinExistence type="predicted"/>
<dbReference type="Gene3D" id="6.10.340.10">
    <property type="match status" value="1"/>
</dbReference>
<dbReference type="FunFam" id="1.10.287.130:FF:000001">
    <property type="entry name" value="Two-component sensor histidine kinase"/>
    <property type="match status" value="1"/>
</dbReference>
<feature type="transmembrane region" description="Helical" evidence="17">
    <location>
        <begin position="6"/>
        <end position="26"/>
    </location>
</feature>
<evidence type="ECO:0000256" key="10">
    <source>
        <dbReference type="ARBA" id="ARBA00022840"/>
    </source>
</evidence>
<feature type="domain" description="Histidine kinase" evidence="18">
    <location>
        <begin position="244"/>
        <end position="458"/>
    </location>
</feature>
<evidence type="ECO:0000259" key="18">
    <source>
        <dbReference type="PROSITE" id="PS50109"/>
    </source>
</evidence>
<evidence type="ECO:0000256" key="13">
    <source>
        <dbReference type="ARBA" id="ARBA00023026"/>
    </source>
</evidence>
<dbReference type="CDD" id="cd00075">
    <property type="entry name" value="HATPase"/>
    <property type="match status" value="1"/>
</dbReference>
<dbReference type="AlphaFoldDB" id="A0A1Y0IIP4"/>
<dbReference type="InterPro" id="IPR036890">
    <property type="entry name" value="HATPase_C_sf"/>
</dbReference>
<dbReference type="Gene3D" id="1.10.287.130">
    <property type="match status" value="1"/>
</dbReference>
<keyword evidence="8" id="KW-0547">Nucleotide-binding</keyword>
<dbReference type="PROSITE" id="PS50109">
    <property type="entry name" value="HIS_KIN"/>
    <property type="match status" value="1"/>
</dbReference>
<name>A0A1Y0IIP4_9BACL</name>
<evidence type="ECO:0000256" key="7">
    <source>
        <dbReference type="ARBA" id="ARBA00022692"/>
    </source>
</evidence>
<dbReference type="SMART" id="SM00388">
    <property type="entry name" value="HisKA"/>
    <property type="match status" value="1"/>
</dbReference>
<evidence type="ECO:0000256" key="3">
    <source>
        <dbReference type="ARBA" id="ARBA00012438"/>
    </source>
</evidence>
<sequence length="458" mass="51928">MKSLYVRIVLMTVVIVMVSALFGFWMSNLYYQLHLKGYNEQKLYEIATETAQLYERNPDPDLDAYFTSIAKLNYQLYVFDPQLQAKAFGDAFRETDIPPETVRQVQAGEAYRGAEHTGRLFVTGFFENTLRNSVGVPLQANGETYALFLRPNIERMFGEVRVLFARLLLFTFLFSLALILVSTRYLVKPLKLLTAATKRIAEGDFALELDVARQDEIGRLARDFSRMADSLRKLDQTRQEFVANVSHEIQSPLTSIQGFSQALRTERMTEEEREAYLQIIETESRRLSSLSKQLLTLASLDHAEEAWEVSRFRLDEQIRDVVKSLQWQWSEGELGIDLQLQPVTVSGQPHFLHLVWVNLLTNSIKFTPPGGEIRIVIGADSREVTVEIADTGIGIAEEDLQNVFERFYKADKARSRKLAGSGLGLAIVHKIVQMHGGSVEAASEKGVGTSFKVRLPHL</sequence>
<evidence type="ECO:0000256" key="12">
    <source>
        <dbReference type="ARBA" id="ARBA00023012"/>
    </source>
</evidence>
<dbReference type="InterPro" id="IPR004358">
    <property type="entry name" value="Sig_transdc_His_kin-like_C"/>
</dbReference>
<dbReference type="OrthoDB" id="9813151at2"/>
<evidence type="ECO:0000256" key="2">
    <source>
        <dbReference type="ARBA" id="ARBA00004651"/>
    </source>
</evidence>
<dbReference type="KEGG" id="tum:CBW65_04065"/>
<gene>
    <name evidence="20" type="ORF">CBW65_04065</name>
</gene>
<dbReference type="Pfam" id="PF02518">
    <property type="entry name" value="HATPase_c"/>
    <property type="match status" value="1"/>
</dbReference>
<dbReference type="InterPro" id="IPR003594">
    <property type="entry name" value="HATPase_dom"/>
</dbReference>
<dbReference type="Pfam" id="PF00512">
    <property type="entry name" value="HisKA"/>
    <property type="match status" value="1"/>
</dbReference>
<dbReference type="SUPFAM" id="SSF158472">
    <property type="entry name" value="HAMP domain-like"/>
    <property type="match status" value="1"/>
</dbReference>
<reference evidence="21" key="1">
    <citation type="submission" date="2017-05" db="EMBL/GenBank/DDBJ databases">
        <authorList>
            <person name="Sung H."/>
        </authorList>
    </citation>
    <scope>NUCLEOTIDE SEQUENCE [LARGE SCALE GENOMIC DNA]</scope>
    <source>
        <strain evidence="21">AR23208</strain>
    </source>
</reference>
<dbReference type="Gene3D" id="3.30.565.10">
    <property type="entry name" value="Histidine kinase-like ATPase, C-terminal domain"/>
    <property type="match status" value="1"/>
</dbReference>
<feature type="transmembrane region" description="Helical" evidence="17">
    <location>
        <begin position="163"/>
        <end position="187"/>
    </location>
</feature>
<dbReference type="SUPFAM" id="SSF47384">
    <property type="entry name" value="Homodimeric domain of signal transducing histidine kinase"/>
    <property type="match status" value="1"/>
</dbReference>
<accession>A0A1Y0IIP4</accession>
<comment type="catalytic activity">
    <reaction evidence="1">
        <text>ATP + protein L-histidine = ADP + protein N-phospho-L-histidine.</text>
        <dbReference type="EC" id="2.7.13.3"/>
    </reaction>
</comment>
<organism evidence="20 21">
    <name type="scientific">Tumebacillus avium</name>
    <dbReference type="NCBI Taxonomy" id="1903704"/>
    <lineage>
        <taxon>Bacteria</taxon>
        <taxon>Bacillati</taxon>
        <taxon>Bacillota</taxon>
        <taxon>Bacilli</taxon>
        <taxon>Bacillales</taxon>
        <taxon>Alicyclobacillaceae</taxon>
        <taxon>Tumebacillus</taxon>
    </lineage>
</organism>
<dbReference type="EMBL" id="CP021434">
    <property type="protein sequence ID" value="ARU60328.1"/>
    <property type="molecule type" value="Genomic_DNA"/>
</dbReference>
<dbReference type="PANTHER" id="PTHR45528:SF11">
    <property type="entry name" value="HISTIDINE KINASE"/>
    <property type="match status" value="1"/>
</dbReference>
<dbReference type="CDD" id="cd00082">
    <property type="entry name" value="HisKA"/>
    <property type="match status" value="1"/>
</dbReference>
<evidence type="ECO:0000259" key="19">
    <source>
        <dbReference type="PROSITE" id="PS50885"/>
    </source>
</evidence>
<keyword evidence="9 20" id="KW-0418">Kinase</keyword>
<dbReference type="InterPro" id="IPR005467">
    <property type="entry name" value="His_kinase_dom"/>
</dbReference>
<evidence type="ECO:0000313" key="21">
    <source>
        <dbReference type="Proteomes" id="UP000195437"/>
    </source>
</evidence>